<organism evidence="1 2">
    <name type="scientific">Datura stramonium</name>
    <name type="common">Jimsonweed</name>
    <name type="synonym">Common thornapple</name>
    <dbReference type="NCBI Taxonomy" id="4076"/>
    <lineage>
        <taxon>Eukaryota</taxon>
        <taxon>Viridiplantae</taxon>
        <taxon>Streptophyta</taxon>
        <taxon>Embryophyta</taxon>
        <taxon>Tracheophyta</taxon>
        <taxon>Spermatophyta</taxon>
        <taxon>Magnoliopsida</taxon>
        <taxon>eudicotyledons</taxon>
        <taxon>Gunneridae</taxon>
        <taxon>Pentapetalae</taxon>
        <taxon>asterids</taxon>
        <taxon>lamiids</taxon>
        <taxon>Solanales</taxon>
        <taxon>Solanaceae</taxon>
        <taxon>Solanoideae</taxon>
        <taxon>Datureae</taxon>
        <taxon>Datura</taxon>
    </lineage>
</organism>
<keyword evidence="2" id="KW-1185">Reference proteome</keyword>
<proteinExistence type="predicted"/>
<gene>
    <name evidence="1" type="ORF">HAX54_027972</name>
</gene>
<sequence>MIFAWLICYDGMSGVWWWFEGRNEFAFSPLSMSEPTTLLPATWLSPSLSKWSAPLPRINRISLVHGGSLMRLVGTISDWCHTLLHTACISQPVFASNVFAPRALAVFLVTMVGGLGLFLKPAGQPRGLLMECYSCIEKGTDKLAVTIKPFSSNPGL</sequence>
<evidence type="ECO:0000313" key="2">
    <source>
        <dbReference type="Proteomes" id="UP000823775"/>
    </source>
</evidence>
<protein>
    <submittedName>
        <fullName evidence="1">Uncharacterized protein</fullName>
    </submittedName>
</protein>
<comment type="caution">
    <text evidence="1">The sequence shown here is derived from an EMBL/GenBank/DDBJ whole genome shotgun (WGS) entry which is preliminary data.</text>
</comment>
<reference evidence="1 2" key="1">
    <citation type="journal article" date="2021" name="BMC Genomics">
        <title>Datura genome reveals duplications of psychoactive alkaloid biosynthetic genes and high mutation rate following tissue culture.</title>
        <authorList>
            <person name="Rajewski A."/>
            <person name="Carter-House D."/>
            <person name="Stajich J."/>
            <person name="Litt A."/>
        </authorList>
    </citation>
    <scope>NUCLEOTIDE SEQUENCE [LARGE SCALE GENOMIC DNA]</scope>
    <source>
        <strain evidence="1">AR-01</strain>
    </source>
</reference>
<dbReference type="EMBL" id="JACEIK010003419">
    <property type="protein sequence ID" value="MCD9641656.1"/>
    <property type="molecule type" value="Genomic_DNA"/>
</dbReference>
<evidence type="ECO:0000313" key="1">
    <source>
        <dbReference type="EMBL" id="MCD9641656.1"/>
    </source>
</evidence>
<accession>A0ABS8V5M0</accession>
<name>A0ABS8V5M0_DATST</name>
<dbReference type="Proteomes" id="UP000823775">
    <property type="component" value="Unassembled WGS sequence"/>
</dbReference>